<dbReference type="CDD" id="cd16615">
    <property type="entry name" value="RING-HC_ZNF598"/>
    <property type="match status" value="1"/>
</dbReference>
<dbReference type="GO" id="GO:0008270">
    <property type="term" value="F:zinc ion binding"/>
    <property type="evidence" value="ECO:0007669"/>
    <property type="project" value="UniProtKB-KW"/>
</dbReference>
<keyword evidence="5" id="KW-0479">Metal-binding</keyword>
<feature type="compositionally biased region" description="Low complexity" evidence="6">
    <location>
        <begin position="472"/>
        <end position="483"/>
    </location>
</feature>
<feature type="compositionally biased region" description="Basic and acidic residues" evidence="6">
    <location>
        <begin position="335"/>
        <end position="345"/>
    </location>
</feature>
<evidence type="ECO:0000256" key="3">
    <source>
        <dbReference type="ARBA" id="ARBA00012483"/>
    </source>
</evidence>
<dbReference type="Pfam" id="PF23230">
    <property type="entry name" value="zf-C2H2_13"/>
    <property type="match status" value="1"/>
</dbReference>
<evidence type="ECO:0000259" key="7">
    <source>
        <dbReference type="PROSITE" id="PS50089"/>
    </source>
</evidence>
<keyword evidence="5" id="KW-0862">Zinc</keyword>
<dbReference type="InterPro" id="IPR013087">
    <property type="entry name" value="Znf_C2H2_type"/>
</dbReference>
<sequence length="761" mass="84450">MADRTPSKSTNNPSRPATQRRRRGKEPAADSEHETVDSPAGTSRQSKGKHGSRSRASAVDEKDLCFICAHKVQYAAFGPCDHPTCHVCSLRLRALYANKTCPYCKTELDTVAFVKHPAQPFAQYHVEKFPFHDESLGIAFETKEIRNRTRDLLALRCQWRGCNYEAPKDWNDLRRHVSEEHGMHLCDLCVRFKKAFAHEHRLFTKPHLTSHYRKGDKAGFPGHPNCDFCQHAFYDNDHLYEHCRDRHEQCHICLRNGTGRHQYYRNYNALEHHFRSEHFLCAKSSCLEKKFVVFESDIDLQAHMLEEHSPPGAGQRAAQRQHRQITTHFSYNRQRAAERRERFDRTTPTFVDSHDSPLSPSSADDHPPSRTHNATFPDEHHRSGANVSSAVRRAPTGFGQLSQVTAQTPAPSEDRTEPATLSPTLGDSVLPTGVNQPRPAGVPTLSSIVQGGFDNQRGAQYDWPTLGDTARTHSPGTSGSTHSNYSRVATKPKQTKKSGKKGKGTAQTNGVWNTPVSTPSPRVEAPTVSRPSNGASSPDPLTLQQHAEILNQVDQFVGHQDPKVGQFRRLTTDLRREALPSAKYIDAVWALRNPSLANDAADTLLRTIVEAVGGALQNSTLQRELAAGLKRHNQSQQEFPDLGSLQLDRNGPGTDRTLSPTVSKGARVLIVKPSNKPRLAKGTWRPSTTKESTKPTTRTFLSITSPPGSTSQRKGKGSNSGVDNPWGKGSSSKSKFDDETASTSSQPSSSKSKKQVLLHFG</sequence>
<gene>
    <name evidence="8" type="ORF">IWQ62_001488</name>
</gene>
<feature type="compositionally biased region" description="Basic residues" evidence="6">
    <location>
        <begin position="493"/>
        <end position="503"/>
    </location>
</feature>
<evidence type="ECO:0000313" key="9">
    <source>
        <dbReference type="Proteomes" id="UP001150925"/>
    </source>
</evidence>
<feature type="compositionally biased region" description="Polar residues" evidence="6">
    <location>
        <begin position="506"/>
        <end position="520"/>
    </location>
</feature>
<organism evidence="8 9">
    <name type="scientific">Dispira parvispora</name>
    <dbReference type="NCBI Taxonomy" id="1520584"/>
    <lineage>
        <taxon>Eukaryota</taxon>
        <taxon>Fungi</taxon>
        <taxon>Fungi incertae sedis</taxon>
        <taxon>Zoopagomycota</taxon>
        <taxon>Kickxellomycotina</taxon>
        <taxon>Dimargaritomycetes</taxon>
        <taxon>Dimargaritales</taxon>
        <taxon>Dimargaritaceae</taxon>
        <taxon>Dispira</taxon>
    </lineage>
</organism>
<dbReference type="Gene3D" id="3.30.40.10">
    <property type="entry name" value="Zinc/RING finger domain, C3HC4 (zinc finger)"/>
    <property type="match status" value="1"/>
</dbReference>
<evidence type="ECO:0000256" key="4">
    <source>
        <dbReference type="ARBA" id="ARBA00035113"/>
    </source>
</evidence>
<dbReference type="InterPro" id="IPR056437">
    <property type="entry name" value="Znf-C2H2_ZNF598/HEL2"/>
</dbReference>
<comment type="pathway">
    <text evidence="2">Protein modification; protein ubiquitination.</text>
</comment>
<feature type="region of interest" description="Disordered" evidence="6">
    <location>
        <begin position="398"/>
        <end position="541"/>
    </location>
</feature>
<feature type="compositionally biased region" description="Basic and acidic residues" evidence="6">
    <location>
        <begin position="25"/>
        <end position="36"/>
    </location>
</feature>
<dbReference type="GO" id="GO:0061630">
    <property type="term" value="F:ubiquitin protein ligase activity"/>
    <property type="evidence" value="ECO:0007669"/>
    <property type="project" value="UniProtKB-EC"/>
</dbReference>
<dbReference type="InterPro" id="IPR001841">
    <property type="entry name" value="Znf_RING"/>
</dbReference>
<evidence type="ECO:0000256" key="6">
    <source>
        <dbReference type="SAM" id="MobiDB-lite"/>
    </source>
</evidence>
<dbReference type="Pfam" id="PF25447">
    <property type="entry name" value="RING_ZNF598"/>
    <property type="match status" value="1"/>
</dbReference>
<comment type="similarity">
    <text evidence="4">Belongs to the ZNF598/HEL2 family.</text>
</comment>
<feature type="compositionally biased region" description="Polar residues" evidence="6">
    <location>
        <begin position="7"/>
        <end position="17"/>
    </location>
</feature>
<protein>
    <recommendedName>
        <fullName evidence="3">RING-type E3 ubiquitin transferase</fullName>
        <ecNumber evidence="3">2.3.2.27</ecNumber>
    </recommendedName>
</protein>
<dbReference type="AlphaFoldDB" id="A0A9W8AXQ8"/>
<comment type="catalytic activity">
    <reaction evidence="1">
        <text>S-ubiquitinyl-[E2 ubiquitin-conjugating enzyme]-L-cysteine + [acceptor protein]-L-lysine = [E2 ubiquitin-conjugating enzyme]-L-cysteine + N(6)-ubiquitinyl-[acceptor protein]-L-lysine.</text>
        <dbReference type="EC" id="2.3.2.27"/>
    </reaction>
</comment>
<name>A0A9W8AXQ8_9FUNG</name>
<accession>A0A9W8AXQ8</accession>
<dbReference type="InterPro" id="IPR041888">
    <property type="entry name" value="RING-HC_ZNF598/HEL2"/>
</dbReference>
<evidence type="ECO:0000256" key="1">
    <source>
        <dbReference type="ARBA" id="ARBA00000900"/>
    </source>
</evidence>
<keyword evidence="5" id="KW-0863">Zinc-finger</keyword>
<feature type="compositionally biased region" description="Basic residues" evidence="6">
    <location>
        <begin position="751"/>
        <end position="761"/>
    </location>
</feature>
<feature type="region of interest" description="Disordered" evidence="6">
    <location>
        <begin position="308"/>
        <end position="386"/>
    </location>
</feature>
<feature type="compositionally biased region" description="Low complexity" evidence="6">
    <location>
        <begin position="685"/>
        <end position="699"/>
    </location>
</feature>
<dbReference type="PROSITE" id="PS50089">
    <property type="entry name" value="ZF_RING_2"/>
    <property type="match status" value="1"/>
</dbReference>
<feature type="compositionally biased region" description="Polar residues" evidence="6">
    <location>
        <begin position="700"/>
        <end position="722"/>
    </location>
</feature>
<feature type="region of interest" description="Disordered" evidence="6">
    <location>
        <begin position="631"/>
        <end position="761"/>
    </location>
</feature>
<dbReference type="SUPFAM" id="SSF57850">
    <property type="entry name" value="RING/U-box"/>
    <property type="match status" value="1"/>
</dbReference>
<feature type="region of interest" description="Disordered" evidence="6">
    <location>
        <begin position="1"/>
        <end position="55"/>
    </location>
</feature>
<evidence type="ECO:0000313" key="8">
    <source>
        <dbReference type="EMBL" id="KAJ1968039.1"/>
    </source>
</evidence>
<feature type="compositionally biased region" description="Polar residues" evidence="6">
    <location>
        <begin position="399"/>
        <end position="410"/>
    </location>
</feature>
<evidence type="ECO:0000256" key="2">
    <source>
        <dbReference type="ARBA" id="ARBA00004906"/>
    </source>
</evidence>
<proteinExistence type="inferred from homology"/>
<dbReference type="EC" id="2.3.2.27" evidence="3"/>
<dbReference type="PROSITE" id="PS00028">
    <property type="entry name" value="ZINC_FINGER_C2H2_1"/>
    <property type="match status" value="1"/>
</dbReference>
<dbReference type="InterPro" id="IPR013083">
    <property type="entry name" value="Znf_RING/FYVE/PHD"/>
</dbReference>
<dbReference type="PANTHER" id="PTHR22938:SF0">
    <property type="entry name" value="E3 UBIQUITIN-PROTEIN LIGASE ZNF598"/>
    <property type="match status" value="1"/>
</dbReference>
<reference evidence="8" key="1">
    <citation type="submission" date="2022-07" db="EMBL/GenBank/DDBJ databases">
        <title>Phylogenomic reconstructions and comparative analyses of Kickxellomycotina fungi.</title>
        <authorList>
            <person name="Reynolds N.K."/>
            <person name="Stajich J.E."/>
            <person name="Barry K."/>
            <person name="Grigoriev I.V."/>
            <person name="Crous P."/>
            <person name="Smith M.E."/>
        </authorList>
    </citation>
    <scope>NUCLEOTIDE SEQUENCE</scope>
    <source>
        <strain evidence="8">RSA 1196</strain>
    </source>
</reference>
<comment type="caution">
    <text evidence="8">The sequence shown here is derived from an EMBL/GenBank/DDBJ whole genome shotgun (WGS) entry which is preliminary data.</text>
</comment>
<feature type="domain" description="RING-type" evidence="7">
    <location>
        <begin position="65"/>
        <end position="105"/>
    </location>
</feature>
<dbReference type="InterPro" id="IPR044288">
    <property type="entry name" value="ZNF598/HEL2"/>
</dbReference>
<dbReference type="Proteomes" id="UP001150925">
    <property type="component" value="Unassembled WGS sequence"/>
</dbReference>
<dbReference type="GO" id="GO:0043022">
    <property type="term" value="F:ribosome binding"/>
    <property type="evidence" value="ECO:0007669"/>
    <property type="project" value="TreeGrafter"/>
</dbReference>
<feature type="compositionally biased region" description="Polar residues" evidence="6">
    <location>
        <begin position="346"/>
        <end position="362"/>
    </location>
</feature>
<dbReference type="PANTHER" id="PTHR22938">
    <property type="entry name" value="ZINC FINGER PROTEIN 598"/>
    <property type="match status" value="1"/>
</dbReference>
<keyword evidence="9" id="KW-1185">Reference proteome</keyword>
<dbReference type="OrthoDB" id="3838338at2759"/>
<evidence type="ECO:0000256" key="5">
    <source>
        <dbReference type="PROSITE-ProRule" id="PRU00175"/>
    </source>
</evidence>
<dbReference type="SMART" id="SM00355">
    <property type="entry name" value="ZnF_C2H2"/>
    <property type="match status" value="4"/>
</dbReference>
<dbReference type="GO" id="GO:0016567">
    <property type="term" value="P:protein ubiquitination"/>
    <property type="evidence" value="ECO:0007669"/>
    <property type="project" value="TreeGrafter"/>
</dbReference>
<dbReference type="GO" id="GO:0072344">
    <property type="term" value="P:rescue of stalled ribosome"/>
    <property type="evidence" value="ECO:0007669"/>
    <property type="project" value="InterPro"/>
</dbReference>
<dbReference type="EMBL" id="JANBPY010000241">
    <property type="protein sequence ID" value="KAJ1968039.1"/>
    <property type="molecule type" value="Genomic_DNA"/>
</dbReference>